<comment type="caution">
    <text evidence="13">The sequence shown here is derived from an EMBL/GenBank/DDBJ whole genome shotgun (WGS) entry which is preliminary data.</text>
</comment>
<dbReference type="SMART" id="SM00389">
    <property type="entry name" value="HOX"/>
    <property type="match status" value="1"/>
</dbReference>
<evidence type="ECO:0000256" key="4">
    <source>
        <dbReference type="ARBA" id="ARBA00023015"/>
    </source>
</evidence>
<dbReference type="Gene3D" id="1.10.10.60">
    <property type="entry name" value="Homeodomain-like"/>
    <property type="match status" value="1"/>
</dbReference>
<dbReference type="PROSITE" id="PS00027">
    <property type="entry name" value="HOMEOBOX_1"/>
    <property type="match status" value="1"/>
</dbReference>
<feature type="compositionally biased region" description="Low complexity" evidence="11">
    <location>
        <begin position="82"/>
        <end position="94"/>
    </location>
</feature>
<dbReference type="InterPro" id="IPR009057">
    <property type="entry name" value="Homeodomain-like_sf"/>
</dbReference>
<keyword evidence="6 9" id="KW-0371">Homeobox</keyword>
<feature type="compositionally biased region" description="Polar residues" evidence="11">
    <location>
        <begin position="34"/>
        <end position="45"/>
    </location>
</feature>
<dbReference type="GO" id="GO:0048731">
    <property type="term" value="P:system development"/>
    <property type="evidence" value="ECO:0007669"/>
    <property type="project" value="UniProtKB-ARBA"/>
</dbReference>
<dbReference type="EMBL" id="JARKIK010000074">
    <property type="protein sequence ID" value="KAK8727901.1"/>
    <property type="molecule type" value="Genomic_DNA"/>
</dbReference>
<comment type="similarity">
    <text evidence="2">Belongs to the paired homeobox family.</text>
</comment>
<reference evidence="13 14" key="1">
    <citation type="journal article" date="2024" name="BMC Genomics">
        <title>Genome assembly of redclaw crayfish (Cherax quadricarinatus) provides insights into its immune adaptation and hypoxia tolerance.</title>
        <authorList>
            <person name="Liu Z."/>
            <person name="Zheng J."/>
            <person name="Li H."/>
            <person name="Fang K."/>
            <person name="Wang S."/>
            <person name="He J."/>
            <person name="Zhou D."/>
            <person name="Weng S."/>
            <person name="Chi M."/>
            <person name="Gu Z."/>
            <person name="He J."/>
            <person name="Li F."/>
            <person name="Wang M."/>
        </authorList>
    </citation>
    <scope>NUCLEOTIDE SEQUENCE [LARGE SCALE GENOMIC DNA]</scope>
    <source>
        <strain evidence="13">ZL_2023a</strain>
    </source>
</reference>
<evidence type="ECO:0000256" key="6">
    <source>
        <dbReference type="ARBA" id="ARBA00023155"/>
    </source>
</evidence>
<keyword evidence="3" id="KW-0217">Developmental protein</keyword>
<evidence type="ECO:0000256" key="8">
    <source>
        <dbReference type="ARBA" id="ARBA00023242"/>
    </source>
</evidence>
<evidence type="ECO:0000256" key="9">
    <source>
        <dbReference type="PROSITE-ProRule" id="PRU00108"/>
    </source>
</evidence>
<keyword evidence="5 9" id="KW-0238">DNA-binding</keyword>
<dbReference type="GO" id="GO:0009653">
    <property type="term" value="P:anatomical structure morphogenesis"/>
    <property type="evidence" value="ECO:0007669"/>
    <property type="project" value="UniProtKB-ARBA"/>
</dbReference>
<proteinExistence type="inferred from homology"/>
<dbReference type="Proteomes" id="UP001445076">
    <property type="component" value="Unassembled WGS sequence"/>
</dbReference>
<dbReference type="PANTHER" id="PTHR45636">
    <property type="entry name" value="PAIRED BOX PROTEIN PAX-6-RELATED-RELATED"/>
    <property type="match status" value="1"/>
</dbReference>
<dbReference type="EMBL" id="JARKIK010000074">
    <property type="protein sequence ID" value="KAK8727902.1"/>
    <property type="molecule type" value="Genomic_DNA"/>
</dbReference>
<evidence type="ECO:0000256" key="2">
    <source>
        <dbReference type="ARBA" id="ARBA00005733"/>
    </source>
</evidence>
<comment type="subcellular location">
    <subcellularLocation>
        <location evidence="1 9 10">Nucleus</location>
    </subcellularLocation>
</comment>
<dbReference type="FunFam" id="1.10.10.60:FF:000516">
    <property type="entry name" value="Transcription factor Toy"/>
    <property type="match status" value="1"/>
</dbReference>
<feature type="DNA-binding region" description="Homeobox" evidence="9">
    <location>
        <begin position="105"/>
        <end position="164"/>
    </location>
</feature>
<evidence type="ECO:0000256" key="1">
    <source>
        <dbReference type="ARBA" id="ARBA00004123"/>
    </source>
</evidence>
<evidence type="ECO:0000313" key="13">
    <source>
        <dbReference type="EMBL" id="KAK8727901.1"/>
    </source>
</evidence>
<evidence type="ECO:0000256" key="5">
    <source>
        <dbReference type="ARBA" id="ARBA00023125"/>
    </source>
</evidence>
<evidence type="ECO:0000256" key="10">
    <source>
        <dbReference type="RuleBase" id="RU000682"/>
    </source>
</evidence>
<dbReference type="InterPro" id="IPR001356">
    <property type="entry name" value="HD"/>
</dbReference>
<reference evidence="13" key="2">
    <citation type="submission" date="2024-01" db="EMBL/GenBank/DDBJ databases">
        <authorList>
            <person name="He J."/>
            <person name="Wang M."/>
            <person name="Zheng J."/>
            <person name="Liu Z."/>
        </authorList>
    </citation>
    <scope>NUCLEOTIDE SEQUENCE</scope>
    <source>
        <strain evidence="13">ZL_2023a</strain>
        <tissue evidence="13">Muscle</tissue>
    </source>
</reference>
<dbReference type="InterPro" id="IPR017970">
    <property type="entry name" value="Homeobox_CS"/>
</dbReference>
<organism evidence="13 14">
    <name type="scientific">Cherax quadricarinatus</name>
    <name type="common">Australian red claw crayfish</name>
    <dbReference type="NCBI Taxonomy" id="27406"/>
    <lineage>
        <taxon>Eukaryota</taxon>
        <taxon>Metazoa</taxon>
        <taxon>Ecdysozoa</taxon>
        <taxon>Arthropoda</taxon>
        <taxon>Crustacea</taxon>
        <taxon>Multicrustacea</taxon>
        <taxon>Malacostraca</taxon>
        <taxon>Eumalacostraca</taxon>
        <taxon>Eucarida</taxon>
        <taxon>Decapoda</taxon>
        <taxon>Pleocyemata</taxon>
        <taxon>Astacidea</taxon>
        <taxon>Parastacoidea</taxon>
        <taxon>Parastacidae</taxon>
        <taxon>Cherax</taxon>
    </lineage>
</organism>
<evidence type="ECO:0000256" key="11">
    <source>
        <dbReference type="SAM" id="MobiDB-lite"/>
    </source>
</evidence>
<dbReference type="PANTHER" id="PTHR45636:SF44">
    <property type="entry name" value="PAIRED BOX 10-RELATED"/>
    <property type="match status" value="1"/>
</dbReference>
<keyword evidence="4" id="KW-0805">Transcription regulation</keyword>
<evidence type="ECO:0000313" key="14">
    <source>
        <dbReference type="Proteomes" id="UP001445076"/>
    </source>
</evidence>
<feature type="region of interest" description="Disordered" evidence="11">
    <location>
        <begin position="171"/>
        <end position="192"/>
    </location>
</feature>
<evidence type="ECO:0000259" key="12">
    <source>
        <dbReference type="PROSITE" id="PS50071"/>
    </source>
</evidence>
<feature type="domain" description="Homeobox" evidence="12">
    <location>
        <begin position="103"/>
        <end position="163"/>
    </location>
</feature>
<gene>
    <name evidence="13" type="ORF">OTU49_009511</name>
</gene>
<keyword evidence="8 9" id="KW-0539">Nucleus</keyword>
<dbReference type="GO" id="GO:0000978">
    <property type="term" value="F:RNA polymerase II cis-regulatory region sequence-specific DNA binding"/>
    <property type="evidence" value="ECO:0007669"/>
    <property type="project" value="TreeGrafter"/>
</dbReference>
<protein>
    <recommendedName>
        <fullName evidence="12">Homeobox domain-containing protein</fullName>
    </recommendedName>
</protein>
<dbReference type="GO" id="GO:0007423">
    <property type="term" value="P:sensory organ development"/>
    <property type="evidence" value="ECO:0007669"/>
    <property type="project" value="UniProtKB-ARBA"/>
</dbReference>
<dbReference type="SUPFAM" id="SSF46689">
    <property type="entry name" value="Homeodomain-like"/>
    <property type="match status" value="1"/>
</dbReference>
<keyword evidence="7" id="KW-0804">Transcription</keyword>
<dbReference type="GO" id="GO:0030154">
    <property type="term" value="P:cell differentiation"/>
    <property type="evidence" value="ECO:0007669"/>
    <property type="project" value="UniProtKB-ARBA"/>
</dbReference>
<accession>A0AAW0WAC0</accession>
<evidence type="ECO:0000256" key="3">
    <source>
        <dbReference type="ARBA" id="ARBA00022473"/>
    </source>
</evidence>
<evidence type="ECO:0000256" key="7">
    <source>
        <dbReference type="ARBA" id="ARBA00023163"/>
    </source>
</evidence>
<feature type="compositionally biased region" description="Low complexity" evidence="11">
    <location>
        <begin position="8"/>
        <end position="17"/>
    </location>
</feature>
<dbReference type="AlphaFoldDB" id="A0AAW0WAC0"/>
<dbReference type="Pfam" id="PF00046">
    <property type="entry name" value="Homeodomain"/>
    <property type="match status" value="1"/>
</dbReference>
<feature type="region of interest" description="Disordered" evidence="11">
    <location>
        <begin position="1"/>
        <end position="98"/>
    </location>
</feature>
<keyword evidence="14" id="KW-1185">Reference proteome</keyword>
<feature type="compositionally biased region" description="Polar residues" evidence="11">
    <location>
        <begin position="179"/>
        <end position="189"/>
    </location>
</feature>
<name>A0AAW0WAC0_CHEQU</name>
<dbReference type="InterPro" id="IPR043565">
    <property type="entry name" value="PAX_fam"/>
</dbReference>
<dbReference type="GO" id="GO:0045944">
    <property type="term" value="P:positive regulation of transcription by RNA polymerase II"/>
    <property type="evidence" value="ECO:0007669"/>
    <property type="project" value="UniProtKB-ARBA"/>
</dbReference>
<dbReference type="GO" id="GO:0000981">
    <property type="term" value="F:DNA-binding transcription factor activity, RNA polymerase II-specific"/>
    <property type="evidence" value="ECO:0007669"/>
    <property type="project" value="InterPro"/>
</dbReference>
<sequence>MGVGGGNSTSSSNSNTPTPTPTQEPMYDKLRLLNGQSTWPRTQWYSGPVSEVTSLPVDSPHSTPSSHHCLPKKSDAGELSEDSNAGSSENSNSEDQARLHLKRKLQRNRTSFTNDQIDSLEKEFERTHYPDVFARERLAAKIGLPEARIQVWFSNRRAKWRREEKLRNQRRVAEGVAPSSPTRIINNSFTPTPMYTPLPPPPMSVADTYGSMAGGGGFGMTSSVGSVASSPNCLPPHQAATVVHSGSPGGVGGMPLNRDNTHAHNPYMSRPTYDSLYSHARASPTCPPMLYHPASHHHQSPHTHEYNTPTPPNSQAGLLSPGVSVPVAVPGQHHDMNTQYWTRLQ</sequence>
<dbReference type="PROSITE" id="PS50071">
    <property type="entry name" value="HOMEOBOX_2"/>
    <property type="match status" value="1"/>
</dbReference>
<feature type="region of interest" description="Disordered" evidence="11">
    <location>
        <begin position="291"/>
        <end position="314"/>
    </location>
</feature>
<dbReference type="CDD" id="cd00086">
    <property type="entry name" value="homeodomain"/>
    <property type="match status" value="1"/>
</dbReference>
<dbReference type="GO" id="GO:0005634">
    <property type="term" value="C:nucleus"/>
    <property type="evidence" value="ECO:0007669"/>
    <property type="project" value="UniProtKB-SubCell"/>
</dbReference>